<dbReference type="AlphaFoldDB" id="A0A329YJ19"/>
<dbReference type="InterPro" id="IPR023772">
    <property type="entry name" value="DNA-bd_HTH_TetR-type_CS"/>
</dbReference>
<dbReference type="PANTHER" id="PTHR30055">
    <property type="entry name" value="HTH-TYPE TRANSCRIPTIONAL REGULATOR RUTR"/>
    <property type="match status" value="1"/>
</dbReference>
<evidence type="ECO:0000256" key="6">
    <source>
        <dbReference type="ARBA" id="ARBA00024936"/>
    </source>
</evidence>
<dbReference type="InterPro" id="IPR050109">
    <property type="entry name" value="HTH-type_TetR-like_transc_reg"/>
</dbReference>
<dbReference type="OrthoDB" id="7618612at2"/>
<dbReference type="GO" id="GO:0019285">
    <property type="term" value="P:glycine betaine biosynthetic process from choline"/>
    <property type="evidence" value="ECO:0007669"/>
    <property type="project" value="UniProtKB-UniRule"/>
</dbReference>
<comment type="function">
    <text evidence="6">Repressor involved in the biosynthesis of the osmoprotectant glycine betaine. It represses transcription of the choline transporter BetT and the genes of BetAB involved in the synthesis of glycine betaine.</text>
</comment>
<feature type="DNA-binding region" description="H-T-H motif" evidence="7 8">
    <location>
        <begin position="31"/>
        <end position="50"/>
    </location>
</feature>
<dbReference type="SUPFAM" id="SSF48498">
    <property type="entry name" value="Tetracyclin repressor-like, C-terminal domain"/>
    <property type="match status" value="1"/>
</dbReference>
<evidence type="ECO:0000313" key="11">
    <source>
        <dbReference type="Proteomes" id="UP000251205"/>
    </source>
</evidence>
<dbReference type="SUPFAM" id="SSF46689">
    <property type="entry name" value="Homeodomain-like"/>
    <property type="match status" value="1"/>
</dbReference>
<evidence type="ECO:0000259" key="9">
    <source>
        <dbReference type="PROSITE" id="PS50977"/>
    </source>
</evidence>
<evidence type="ECO:0000256" key="2">
    <source>
        <dbReference type="ARBA" id="ARBA00022491"/>
    </source>
</evidence>
<evidence type="ECO:0000256" key="3">
    <source>
        <dbReference type="ARBA" id="ARBA00023015"/>
    </source>
</evidence>
<accession>A0A329YJ19</accession>
<organism evidence="10 11">
    <name type="scientific">Rhizobium tropici</name>
    <dbReference type="NCBI Taxonomy" id="398"/>
    <lineage>
        <taxon>Bacteria</taxon>
        <taxon>Pseudomonadati</taxon>
        <taxon>Pseudomonadota</taxon>
        <taxon>Alphaproteobacteria</taxon>
        <taxon>Hyphomicrobiales</taxon>
        <taxon>Rhizobiaceae</taxon>
        <taxon>Rhizobium/Agrobacterium group</taxon>
        <taxon>Rhizobium</taxon>
    </lineage>
</organism>
<dbReference type="Pfam" id="PF00440">
    <property type="entry name" value="TetR_N"/>
    <property type="match status" value="1"/>
</dbReference>
<evidence type="ECO:0000256" key="8">
    <source>
        <dbReference type="PROSITE-ProRule" id="PRU00335"/>
    </source>
</evidence>
<dbReference type="InterPro" id="IPR017757">
    <property type="entry name" value="Tscrpt_rep_BetI"/>
</dbReference>
<evidence type="ECO:0000313" key="10">
    <source>
        <dbReference type="EMBL" id="RAX43038.1"/>
    </source>
</evidence>
<dbReference type="InterPro" id="IPR001647">
    <property type="entry name" value="HTH_TetR"/>
</dbReference>
<dbReference type="NCBIfam" id="TIGR03384">
    <property type="entry name" value="betaine_BetI"/>
    <property type="match status" value="1"/>
</dbReference>
<dbReference type="HAMAP" id="MF_00768">
    <property type="entry name" value="HTH_type_BetI"/>
    <property type="match status" value="1"/>
</dbReference>
<dbReference type="Proteomes" id="UP000251205">
    <property type="component" value="Unassembled WGS sequence"/>
</dbReference>
<evidence type="ECO:0000256" key="4">
    <source>
        <dbReference type="ARBA" id="ARBA00023125"/>
    </source>
</evidence>
<dbReference type="GO" id="GO:0045892">
    <property type="term" value="P:negative regulation of DNA-templated transcription"/>
    <property type="evidence" value="ECO:0007669"/>
    <property type="project" value="UniProtKB-UniRule"/>
</dbReference>
<feature type="domain" description="HTH tetR-type" evidence="9">
    <location>
        <begin position="8"/>
        <end position="68"/>
    </location>
</feature>
<keyword evidence="5 7" id="KW-0804">Transcription</keyword>
<comment type="function">
    <text evidence="7">Repressor involved in choline regulation of the bet genes.</text>
</comment>
<dbReference type="RefSeq" id="WP_112340271.1">
    <property type="nucleotide sequence ID" value="NZ_QMKK01000019.1"/>
</dbReference>
<keyword evidence="4 7" id="KW-0238">DNA-binding</keyword>
<dbReference type="PROSITE" id="PS01081">
    <property type="entry name" value="HTH_TETR_1"/>
    <property type="match status" value="1"/>
</dbReference>
<dbReference type="PANTHER" id="PTHR30055:SF234">
    <property type="entry name" value="HTH-TYPE TRANSCRIPTIONAL REGULATOR BETI"/>
    <property type="match status" value="1"/>
</dbReference>
<reference evidence="10 11" key="1">
    <citation type="submission" date="2018-06" db="EMBL/GenBank/DDBJ databases">
        <title>Whole Genome Sequence of an efficient microsymbiont, Rhizobium tropici.</title>
        <authorList>
            <person name="Srinivasan R."/>
            <person name="Singh H.V."/>
            <person name="Srivastava R."/>
            <person name="Kumari B."/>
            <person name="Radhakrishna A."/>
        </authorList>
    </citation>
    <scope>NUCLEOTIDE SEQUENCE [LARGE SCALE GENOMIC DNA]</scope>
    <source>
        <strain evidence="10 11">IGFRI Rhizo-19</strain>
    </source>
</reference>
<evidence type="ECO:0000256" key="7">
    <source>
        <dbReference type="HAMAP-Rule" id="MF_00768"/>
    </source>
</evidence>
<dbReference type="PROSITE" id="PS50977">
    <property type="entry name" value="HTH_TETR_2"/>
    <property type="match status" value="1"/>
</dbReference>
<dbReference type="NCBIfam" id="NF001978">
    <property type="entry name" value="PRK00767.1"/>
    <property type="match status" value="1"/>
</dbReference>
<dbReference type="GO" id="GO:0003700">
    <property type="term" value="F:DNA-binding transcription factor activity"/>
    <property type="evidence" value="ECO:0007669"/>
    <property type="project" value="UniProtKB-UniRule"/>
</dbReference>
<dbReference type="Gene3D" id="1.10.357.10">
    <property type="entry name" value="Tetracycline Repressor, domain 2"/>
    <property type="match status" value="1"/>
</dbReference>
<sequence length="195" mass="21232">MPKVGMEPVRRKALVDAAMRVIGDHGSLTVTMSEIAKQAGVSPALAHHYFGSKEQLLIETVRVHLQRLRDGVVTALQAAKTPREKLSAVIRVSFQADQFAPETIAAWLAFYAEAQRSEETRRFLVIYARRLHSNLVANLKALCPAGDAGRIAEGAAAMIDGLYIRQGLRSAPISTEASIALTEDYLTTHLNALKG</sequence>
<keyword evidence="2 7" id="KW-0678">Repressor</keyword>
<evidence type="ECO:0000256" key="5">
    <source>
        <dbReference type="ARBA" id="ARBA00023163"/>
    </source>
</evidence>
<evidence type="ECO:0000256" key="1">
    <source>
        <dbReference type="ARBA" id="ARBA00004719"/>
    </source>
</evidence>
<dbReference type="InterPro" id="IPR039538">
    <property type="entry name" value="BetI_C"/>
</dbReference>
<comment type="pathway">
    <text evidence="1 7">Amine and polyamine biosynthesis; betaine biosynthesis via choline pathway [regulation].</text>
</comment>
<gene>
    <name evidence="7" type="primary">betI</name>
    <name evidence="10" type="ORF">DQ393_02730</name>
</gene>
<name>A0A329YJ19_RHITR</name>
<dbReference type="PRINTS" id="PR00455">
    <property type="entry name" value="HTHTETR"/>
</dbReference>
<dbReference type="InterPro" id="IPR009057">
    <property type="entry name" value="Homeodomain-like_sf"/>
</dbReference>
<dbReference type="UniPathway" id="UPA00529"/>
<protein>
    <recommendedName>
        <fullName evidence="7">HTH-type transcriptional regulator BetI</fullName>
    </recommendedName>
</protein>
<dbReference type="Pfam" id="PF13977">
    <property type="entry name" value="TetR_C_6"/>
    <property type="match status" value="1"/>
</dbReference>
<dbReference type="EMBL" id="QMKK01000019">
    <property type="protein sequence ID" value="RAX43038.1"/>
    <property type="molecule type" value="Genomic_DNA"/>
</dbReference>
<dbReference type="GO" id="GO:0000976">
    <property type="term" value="F:transcription cis-regulatory region binding"/>
    <property type="evidence" value="ECO:0007669"/>
    <property type="project" value="TreeGrafter"/>
</dbReference>
<keyword evidence="3 7" id="KW-0805">Transcription regulation</keyword>
<proteinExistence type="inferred from homology"/>
<comment type="caution">
    <text evidence="10">The sequence shown here is derived from an EMBL/GenBank/DDBJ whole genome shotgun (WGS) entry which is preliminary data.</text>
</comment>
<dbReference type="InterPro" id="IPR036271">
    <property type="entry name" value="Tet_transcr_reg_TetR-rel_C_sf"/>
</dbReference>